<dbReference type="PANTHER" id="PTHR12001">
    <property type="entry name" value="GERANYLGERANYL PYROPHOSPHATE SYNTHASE"/>
    <property type="match status" value="1"/>
</dbReference>
<evidence type="ECO:0000256" key="3">
    <source>
        <dbReference type="ARBA" id="ARBA00022679"/>
    </source>
</evidence>
<comment type="similarity">
    <text evidence="2 6">Belongs to the FPP/GGPP synthase family.</text>
</comment>
<evidence type="ECO:0000313" key="7">
    <source>
        <dbReference type="EMBL" id="MFC6885745.1"/>
    </source>
</evidence>
<evidence type="ECO:0000256" key="6">
    <source>
        <dbReference type="RuleBase" id="RU004466"/>
    </source>
</evidence>
<reference evidence="8" key="1">
    <citation type="journal article" date="2019" name="Int. J. Syst. Evol. Microbiol.">
        <title>The Global Catalogue of Microorganisms (GCM) 10K type strain sequencing project: providing services to taxonomists for standard genome sequencing and annotation.</title>
        <authorList>
            <consortium name="The Broad Institute Genomics Platform"/>
            <consortium name="The Broad Institute Genome Sequencing Center for Infectious Disease"/>
            <person name="Wu L."/>
            <person name="Ma J."/>
        </authorList>
    </citation>
    <scope>NUCLEOTIDE SEQUENCE [LARGE SCALE GENOMIC DNA]</scope>
    <source>
        <strain evidence="8">JCM 3369</strain>
    </source>
</reference>
<organism evidence="7 8">
    <name type="scientific">Actinomadura yumaensis</name>
    <dbReference type="NCBI Taxonomy" id="111807"/>
    <lineage>
        <taxon>Bacteria</taxon>
        <taxon>Bacillati</taxon>
        <taxon>Actinomycetota</taxon>
        <taxon>Actinomycetes</taxon>
        <taxon>Streptosporangiales</taxon>
        <taxon>Thermomonosporaceae</taxon>
        <taxon>Actinomadura</taxon>
    </lineage>
</organism>
<protein>
    <submittedName>
        <fullName evidence="7">Polyprenyl synthetase family protein</fullName>
        <ecNumber evidence="7">2.5.1.-</ecNumber>
    </submittedName>
</protein>
<keyword evidence="5" id="KW-0460">Magnesium</keyword>
<dbReference type="InterPro" id="IPR033749">
    <property type="entry name" value="Polyprenyl_synt_CS"/>
</dbReference>
<keyword evidence="3 6" id="KW-0808">Transferase</keyword>
<accession>A0ABW2CXH1</accession>
<dbReference type="Proteomes" id="UP001596380">
    <property type="component" value="Unassembled WGS sequence"/>
</dbReference>
<dbReference type="Gene3D" id="1.10.600.10">
    <property type="entry name" value="Farnesyl Diphosphate Synthase"/>
    <property type="match status" value="1"/>
</dbReference>
<dbReference type="SFLD" id="SFLDS00005">
    <property type="entry name" value="Isoprenoid_Synthase_Type_I"/>
    <property type="match status" value="1"/>
</dbReference>
<evidence type="ECO:0000313" key="8">
    <source>
        <dbReference type="Proteomes" id="UP001596380"/>
    </source>
</evidence>
<proteinExistence type="inferred from homology"/>
<evidence type="ECO:0000256" key="5">
    <source>
        <dbReference type="ARBA" id="ARBA00022842"/>
    </source>
</evidence>
<comment type="caution">
    <text evidence="7">The sequence shown here is derived from an EMBL/GenBank/DDBJ whole genome shotgun (WGS) entry which is preliminary data.</text>
</comment>
<dbReference type="InterPro" id="IPR000092">
    <property type="entry name" value="Polyprenyl_synt"/>
</dbReference>
<dbReference type="SUPFAM" id="SSF48576">
    <property type="entry name" value="Terpenoid synthases"/>
    <property type="match status" value="1"/>
</dbReference>
<keyword evidence="4" id="KW-0479">Metal-binding</keyword>
<evidence type="ECO:0000256" key="4">
    <source>
        <dbReference type="ARBA" id="ARBA00022723"/>
    </source>
</evidence>
<dbReference type="InterPro" id="IPR008949">
    <property type="entry name" value="Isoprenoid_synthase_dom_sf"/>
</dbReference>
<dbReference type="EC" id="2.5.1.-" evidence="7"/>
<dbReference type="EMBL" id="JBHSXS010000042">
    <property type="protein sequence ID" value="MFC6885745.1"/>
    <property type="molecule type" value="Genomic_DNA"/>
</dbReference>
<evidence type="ECO:0000256" key="1">
    <source>
        <dbReference type="ARBA" id="ARBA00001946"/>
    </source>
</evidence>
<name>A0ABW2CXH1_9ACTN</name>
<dbReference type="PANTHER" id="PTHR12001:SF69">
    <property type="entry name" value="ALL TRANS-POLYPRENYL-DIPHOSPHATE SYNTHASE PDSS1"/>
    <property type="match status" value="1"/>
</dbReference>
<evidence type="ECO:0000256" key="2">
    <source>
        <dbReference type="ARBA" id="ARBA00006706"/>
    </source>
</evidence>
<dbReference type="RefSeq" id="WP_160825433.1">
    <property type="nucleotide sequence ID" value="NZ_JBHSXE010000001.1"/>
</dbReference>
<dbReference type="Pfam" id="PF00348">
    <property type="entry name" value="polyprenyl_synt"/>
    <property type="match status" value="1"/>
</dbReference>
<keyword evidence="8" id="KW-1185">Reference proteome</keyword>
<gene>
    <name evidence="7" type="ORF">ACFQKB_38710</name>
</gene>
<dbReference type="GO" id="GO:0016740">
    <property type="term" value="F:transferase activity"/>
    <property type="evidence" value="ECO:0007669"/>
    <property type="project" value="UniProtKB-KW"/>
</dbReference>
<comment type="cofactor">
    <cofactor evidence="1">
        <name>Mg(2+)</name>
        <dbReference type="ChEBI" id="CHEBI:18420"/>
    </cofactor>
</comment>
<dbReference type="CDD" id="cd00685">
    <property type="entry name" value="Trans_IPPS_HT"/>
    <property type="match status" value="1"/>
</dbReference>
<dbReference type="PROSITE" id="PS00444">
    <property type="entry name" value="POLYPRENYL_SYNTHASE_2"/>
    <property type="match status" value="1"/>
</dbReference>
<sequence>MDALLTAAGPEAQLSRLLGTAPHRLVAGCVTTGRWESDLRACLDLLADQSAAADGLITEAVAPVVAGGKRLRPLLALATAYATWCCAPDGAAPGRPAREEVCERAVRGGAVAELLHLASLVHDDVMDEADVRHGAPTVNVREGNIRAVLAGDFLLARALAVAGDLGPREGALGCATFVRLCEGQARESATLFDPARTEDAYYEAITGKTAALLSAACRLGAMAAGVDAAAEQALADYGHHLGLAYQLVDDLLDLTGPAYRLGKPAGHDLVEGVFTLPVLHAVRERPRLAGPLAALREDAGDGAVQDVLGEVLASGGPAYARAAVAEQTRHAAGALSAAAGALTPAGHAMLSELVTCLAGRTY</sequence>